<dbReference type="EMBL" id="MN988525">
    <property type="protein sequence ID" value="QIG72839.1"/>
    <property type="molecule type" value="Genomic_DNA"/>
</dbReference>
<name>A0A7S5RIG7_9CAUD</name>
<organism evidence="1 2">
    <name type="scientific">Rhizobium phage RHph_Y65</name>
    <dbReference type="NCBI Taxonomy" id="2509785"/>
    <lineage>
        <taxon>Viruses</taxon>
        <taxon>Duplodnaviria</taxon>
        <taxon>Heunggongvirae</taxon>
        <taxon>Uroviricota</taxon>
        <taxon>Caudoviricetes</taxon>
        <taxon>Kleczkowskaviridae</taxon>
        <taxon>Cuauhnahuacvirus</taxon>
        <taxon>Cuauhnahuacvirus Y65</taxon>
    </lineage>
</organism>
<proteinExistence type="predicted"/>
<gene>
    <name evidence="1" type="ORF">EVB97_291</name>
</gene>
<sequence length="36" mass="3962">MKYVIILGLLLAGCKTAEERYYSDLSTGVGIVLKDK</sequence>
<reference evidence="1 2" key="1">
    <citation type="submission" date="2020-01" db="EMBL/GenBank/DDBJ databases">
        <title>Patterns of diversity and host range of bacteriophage communities associated with bean-nodulatin bacteria.</title>
        <authorList>
            <person name="Vann Cauwenberghe J."/>
            <person name="Santamaria R.I."/>
            <person name="Bustos P."/>
            <person name="Juarez S."/>
            <person name="Gonzalez V."/>
        </authorList>
    </citation>
    <scope>NUCLEOTIDE SEQUENCE [LARGE SCALE GENOMIC DNA]</scope>
    <source>
        <strain evidence="2">RHph</strain>
    </source>
</reference>
<accession>A0A7S5RIG7</accession>
<protein>
    <submittedName>
        <fullName evidence="1">Uncharacterized protein</fullName>
    </submittedName>
</protein>
<keyword evidence="2" id="KW-1185">Reference proteome</keyword>
<dbReference type="Proteomes" id="UP000655883">
    <property type="component" value="Segment"/>
</dbReference>
<evidence type="ECO:0000313" key="1">
    <source>
        <dbReference type="EMBL" id="QIG72839.1"/>
    </source>
</evidence>
<evidence type="ECO:0000313" key="2">
    <source>
        <dbReference type="Proteomes" id="UP000655883"/>
    </source>
</evidence>